<dbReference type="Pfam" id="PF21088">
    <property type="entry name" value="MS_channel_1st"/>
    <property type="match status" value="1"/>
</dbReference>
<evidence type="ECO:0000256" key="1">
    <source>
        <dbReference type="ARBA" id="ARBA00004651"/>
    </source>
</evidence>
<keyword evidence="5 7" id="KW-1133">Transmembrane helix</keyword>
<dbReference type="Gene3D" id="2.30.30.60">
    <property type="match status" value="1"/>
</dbReference>
<feature type="transmembrane region" description="Helical" evidence="7">
    <location>
        <begin position="231"/>
        <end position="252"/>
    </location>
</feature>
<feature type="transmembrane region" description="Helical" evidence="7">
    <location>
        <begin position="268"/>
        <end position="288"/>
    </location>
</feature>
<feature type="transmembrane region" description="Helical" evidence="7">
    <location>
        <begin position="321"/>
        <end position="354"/>
    </location>
</feature>
<dbReference type="Gene3D" id="1.10.287.1260">
    <property type="match status" value="1"/>
</dbReference>
<name>A0A3P3W9Z3_9FLAO</name>
<keyword evidence="3" id="KW-1003">Cell membrane</keyword>
<organism evidence="10 11">
    <name type="scientific">Flavobacterium macacae</name>
    <dbReference type="NCBI Taxonomy" id="2488993"/>
    <lineage>
        <taxon>Bacteria</taxon>
        <taxon>Pseudomonadati</taxon>
        <taxon>Bacteroidota</taxon>
        <taxon>Flavobacteriia</taxon>
        <taxon>Flavobacteriales</taxon>
        <taxon>Flavobacteriaceae</taxon>
        <taxon>Flavobacterium</taxon>
    </lineage>
</organism>
<dbReference type="AlphaFoldDB" id="A0A3P3W9Z3"/>
<evidence type="ECO:0000256" key="6">
    <source>
        <dbReference type="ARBA" id="ARBA00023136"/>
    </source>
</evidence>
<reference evidence="10 11" key="1">
    <citation type="submission" date="2018-11" db="EMBL/GenBank/DDBJ databases">
        <title>Flavobacterium sp. nov., YIM 102600 draft genome.</title>
        <authorList>
            <person name="Li G."/>
            <person name="Jiang Y."/>
        </authorList>
    </citation>
    <scope>NUCLEOTIDE SEQUENCE [LARGE SCALE GENOMIC DNA]</scope>
    <source>
        <strain evidence="10 11">YIM 102600</strain>
    </source>
</reference>
<dbReference type="InterPro" id="IPR023408">
    <property type="entry name" value="MscS_beta-dom_sf"/>
</dbReference>
<dbReference type="GO" id="GO:0005886">
    <property type="term" value="C:plasma membrane"/>
    <property type="evidence" value="ECO:0007669"/>
    <property type="project" value="UniProtKB-SubCell"/>
</dbReference>
<evidence type="ECO:0000256" key="2">
    <source>
        <dbReference type="ARBA" id="ARBA00008017"/>
    </source>
</evidence>
<dbReference type="PANTHER" id="PTHR30566:SF5">
    <property type="entry name" value="MECHANOSENSITIVE ION CHANNEL PROTEIN 1, MITOCHONDRIAL-RELATED"/>
    <property type="match status" value="1"/>
</dbReference>
<dbReference type="InterPro" id="IPR006685">
    <property type="entry name" value="MscS_channel_2nd"/>
</dbReference>
<evidence type="ECO:0000259" key="8">
    <source>
        <dbReference type="Pfam" id="PF00924"/>
    </source>
</evidence>
<evidence type="ECO:0000259" key="9">
    <source>
        <dbReference type="Pfam" id="PF21088"/>
    </source>
</evidence>
<keyword evidence="11" id="KW-1185">Reference proteome</keyword>
<dbReference type="Gene3D" id="3.30.70.100">
    <property type="match status" value="1"/>
</dbReference>
<feature type="domain" description="Mechanosensitive ion channel transmembrane helices 2/3" evidence="9">
    <location>
        <begin position="318"/>
        <end position="357"/>
    </location>
</feature>
<dbReference type="InterPro" id="IPR011066">
    <property type="entry name" value="MscS_channel_C_sf"/>
</dbReference>
<comment type="subcellular location">
    <subcellularLocation>
        <location evidence="1">Cell membrane</location>
        <topology evidence="1">Multi-pass membrane protein</topology>
    </subcellularLocation>
</comment>
<protein>
    <submittedName>
        <fullName evidence="10">Mechanosensitive ion channel family protein</fullName>
    </submittedName>
</protein>
<keyword evidence="6 7" id="KW-0472">Membrane</keyword>
<feature type="domain" description="Mechanosensitive ion channel MscS" evidence="8">
    <location>
        <begin position="359"/>
        <end position="423"/>
    </location>
</feature>
<evidence type="ECO:0000256" key="5">
    <source>
        <dbReference type="ARBA" id="ARBA00022989"/>
    </source>
</evidence>
<evidence type="ECO:0000256" key="7">
    <source>
        <dbReference type="SAM" id="Phobius"/>
    </source>
</evidence>
<dbReference type="InterPro" id="IPR010920">
    <property type="entry name" value="LSM_dom_sf"/>
</dbReference>
<evidence type="ECO:0000256" key="4">
    <source>
        <dbReference type="ARBA" id="ARBA00022692"/>
    </source>
</evidence>
<evidence type="ECO:0000313" key="11">
    <source>
        <dbReference type="Proteomes" id="UP000271937"/>
    </source>
</evidence>
<dbReference type="Pfam" id="PF00924">
    <property type="entry name" value="MS_channel_2nd"/>
    <property type="match status" value="1"/>
</dbReference>
<dbReference type="InterPro" id="IPR011014">
    <property type="entry name" value="MscS_channel_TM-2"/>
</dbReference>
<proteinExistence type="inferred from homology"/>
<gene>
    <name evidence="10" type="ORF">EG849_12685</name>
</gene>
<keyword evidence="4 7" id="KW-0812">Transmembrane</keyword>
<dbReference type="PANTHER" id="PTHR30566">
    <property type="entry name" value="YNAI-RELATED MECHANOSENSITIVE ION CHANNEL"/>
    <property type="match status" value="1"/>
</dbReference>
<dbReference type="SUPFAM" id="SSF50182">
    <property type="entry name" value="Sm-like ribonucleoproteins"/>
    <property type="match status" value="1"/>
</dbReference>
<dbReference type="GO" id="GO:0008381">
    <property type="term" value="F:mechanosensitive monoatomic ion channel activity"/>
    <property type="evidence" value="ECO:0007669"/>
    <property type="project" value="UniProtKB-ARBA"/>
</dbReference>
<evidence type="ECO:0000313" key="10">
    <source>
        <dbReference type="EMBL" id="RRJ89463.1"/>
    </source>
</evidence>
<dbReference type="OrthoDB" id="9809206at2"/>
<dbReference type="EMBL" id="RQVR01000016">
    <property type="protein sequence ID" value="RRJ89463.1"/>
    <property type="molecule type" value="Genomic_DNA"/>
</dbReference>
<dbReference type="SUPFAM" id="SSF82689">
    <property type="entry name" value="Mechanosensitive channel protein MscS (YggB), C-terminal domain"/>
    <property type="match status" value="1"/>
</dbReference>
<comment type="caution">
    <text evidence="10">The sequence shown here is derived from an EMBL/GenBank/DDBJ whole genome shotgun (WGS) entry which is preliminary data.</text>
</comment>
<dbReference type="RefSeq" id="WP_125013466.1">
    <property type="nucleotide sequence ID" value="NZ_RQVR01000016.1"/>
</dbReference>
<comment type="similarity">
    <text evidence="2">Belongs to the MscS (TC 1.A.23) family.</text>
</comment>
<dbReference type="InterPro" id="IPR049142">
    <property type="entry name" value="MS_channel_1st"/>
</dbReference>
<sequence>MSISIRNFFILTFIFLLNPVEIKAQLLPSSSEVKEEVKIPDDSLGRRNPRGTVNGFLKAVSEQNYIRASNYLYLKRSFRKNKERERIVKTMQNLLDQSGSIVPTSLISDKNTGNSDDELDAELDLVGTISINGKNVKLYVENNEREGSPPIWLFSAETVDAIAAVKVDENLLVNKILPESLKERLLAGVPIGQWFIIIVLVAGAYFLSWGIIALLTFIISKLWKKARTEPTEGFLVALSLPIQLYIALWFFIDFSQRVGISIIIRQRFSYLTVTVGIVAFLMLLWRITDFIGEFSKNRMTVKGRVSTISAILFLRRTFKVAIFIFGGIAILGAIGIDVTAGLAALGIGGIALALGAQKTVENFVGSVTLIIDQPIRVGDYCRINDIKGNVEQIGMRSTKVRTGERTVVTIPNGLLSATNIENYAFRDRFFFNPVLDLRCETTPDQIRFLLVEIRSILYSHPMVGNDDARVRFIGFGASSLRLEINAYILVSTLDTALEIKEDLYLRIMDLVSESGTGFAFPSQTLYFAKDDGISEEKSKDVSDKVKEWNERGEMQLPKFHPDKIKELNDSIVYPPKGSAVNKEKP</sequence>
<evidence type="ECO:0000256" key="3">
    <source>
        <dbReference type="ARBA" id="ARBA00022475"/>
    </source>
</evidence>
<feature type="transmembrane region" description="Helical" evidence="7">
    <location>
        <begin position="194"/>
        <end position="219"/>
    </location>
</feature>
<accession>A0A3P3W9Z3</accession>
<dbReference type="Proteomes" id="UP000271937">
    <property type="component" value="Unassembled WGS sequence"/>
</dbReference>
<dbReference type="SUPFAM" id="SSF82861">
    <property type="entry name" value="Mechanosensitive channel protein MscS (YggB), transmembrane region"/>
    <property type="match status" value="1"/>
</dbReference>